<gene>
    <name evidence="3" type="ORF">E2A64_06325</name>
</gene>
<keyword evidence="4" id="KW-1185">Reference proteome</keyword>
<dbReference type="Proteomes" id="UP000295131">
    <property type="component" value="Unassembled WGS sequence"/>
</dbReference>
<dbReference type="EMBL" id="SMSI01000001">
    <property type="protein sequence ID" value="TDH38710.1"/>
    <property type="molecule type" value="Genomic_DNA"/>
</dbReference>
<reference evidence="3 4" key="1">
    <citation type="journal article" date="2013" name="Int. J. Syst. Evol. Microbiol.">
        <title>Hoeflea suaedae sp. nov., an endophytic bacterium isolated from the root of the halophyte Suaeda maritima.</title>
        <authorList>
            <person name="Chung E.J."/>
            <person name="Park J.A."/>
            <person name="Pramanik P."/>
            <person name="Bibi F."/>
            <person name="Jeon C.O."/>
            <person name="Chung Y.R."/>
        </authorList>
    </citation>
    <scope>NUCLEOTIDE SEQUENCE [LARGE SCALE GENOMIC DNA]</scope>
    <source>
        <strain evidence="3 4">YC6898</strain>
    </source>
</reference>
<keyword evidence="1" id="KW-0472">Membrane</keyword>
<evidence type="ECO:0000313" key="4">
    <source>
        <dbReference type="Proteomes" id="UP000295131"/>
    </source>
</evidence>
<feature type="transmembrane region" description="Helical" evidence="1">
    <location>
        <begin position="20"/>
        <end position="43"/>
    </location>
</feature>
<protein>
    <recommendedName>
        <fullName evidence="2">DUF2134 domain-containing protein</fullName>
    </recommendedName>
</protein>
<sequence length="578" mass="60696">MTPFLKPFSRVSEDRSGSIAVPAAASLMLIVGTLALGVDYGAITLQNRRAQAMVDIMAIQAASDIGKPEEMVRRYLQDNDLDYAISLGNGYLLPDGSIVGEEEMKQRKDGLIEIETGSYMPDPSLQVSDRFVPAGPAEPDAVRVKARQKAELYFASVLTDPFDFEVTGTASATKQASFWIGSRLASLDGGILNKITSGLLGTELSLSVMDYNALASVDLDLLSFSKALATDVSLQAGTFNDLLASDVSLPKMLSAMRATQGVSGAAESALASIERAIGNTDAKIQLGDLIDLGAIGDDQIGSQQSLEVHGNLLQLVTAASALSKQGRQVAIDLGTVVPGLGRTTARLAIGEPPAHSSMIATGSLGDAVRTAQMRLLIDTELSGLLALLGTKIHLPIFVETAFAEARLRSISCGTSYVGDAVKLDVTPGLAKIAVAQLDASKFDDFSRPLSLQKAKLVTTPLLEISGIADVSVSNTSARTITFSGSSIHNHEVRNVSTRNFIGSLVGSLAEKTRLEARVLGLSLVSPDVVLSLVGQLLKDAAAPLDNVLYNTLLAFGVKVGEADVSVTDVDCGRPVLVQ</sequence>
<dbReference type="RefSeq" id="WP_133283544.1">
    <property type="nucleotide sequence ID" value="NZ_SMSI01000001.1"/>
</dbReference>
<accession>A0A4R5PNS2</accession>
<name>A0A4R5PNS2_9HYPH</name>
<dbReference type="InterPro" id="IPR018705">
    <property type="entry name" value="DUF2134_membrane"/>
</dbReference>
<feature type="domain" description="DUF2134" evidence="2">
    <location>
        <begin position="89"/>
        <end position="170"/>
    </location>
</feature>
<evidence type="ECO:0000256" key="1">
    <source>
        <dbReference type="SAM" id="Phobius"/>
    </source>
</evidence>
<proteinExistence type="predicted"/>
<dbReference type="OrthoDB" id="7630116at2"/>
<organism evidence="3 4">
    <name type="scientific">Pseudohoeflea suaedae</name>
    <dbReference type="NCBI Taxonomy" id="877384"/>
    <lineage>
        <taxon>Bacteria</taxon>
        <taxon>Pseudomonadati</taxon>
        <taxon>Pseudomonadota</taxon>
        <taxon>Alphaproteobacteria</taxon>
        <taxon>Hyphomicrobiales</taxon>
        <taxon>Rhizobiaceae</taxon>
        <taxon>Pseudohoeflea</taxon>
    </lineage>
</organism>
<dbReference type="Pfam" id="PF09977">
    <property type="entry name" value="Tad_C"/>
    <property type="match status" value="1"/>
</dbReference>
<evidence type="ECO:0000313" key="3">
    <source>
        <dbReference type="EMBL" id="TDH38710.1"/>
    </source>
</evidence>
<keyword evidence="1" id="KW-0812">Transmembrane</keyword>
<evidence type="ECO:0000259" key="2">
    <source>
        <dbReference type="Pfam" id="PF09977"/>
    </source>
</evidence>
<keyword evidence="1" id="KW-1133">Transmembrane helix</keyword>
<comment type="caution">
    <text evidence="3">The sequence shown here is derived from an EMBL/GenBank/DDBJ whole genome shotgun (WGS) entry which is preliminary data.</text>
</comment>
<dbReference type="AlphaFoldDB" id="A0A4R5PNS2"/>